<comment type="caution">
    <text evidence="16">The sequence shown here is derived from an EMBL/GenBank/DDBJ whole genome shotgun (WGS) entry which is preliminary data.</text>
</comment>
<feature type="compositionally biased region" description="Polar residues" evidence="10">
    <location>
        <begin position="1149"/>
        <end position="1161"/>
    </location>
</feature>
<feature type="region of interest" description="Disordered" evidence="10">
    <location>
        <begin position="815"/>
        <end position="844"/>
    </location>
</feature>
<dbReference type="PANTHER" id="PTHR43047">
    <property type="entry name" value="TWO-COMPONENT HISTIDINE PROTEIN KINASE"/>
    <property type="match status" value="1"/>
</dbReference>
<dbReference type="SUPFAM" id="SSF55874">
    <property type="entry name" value="ATPase domain of HSP90 chaperone/DNA topoisomerase II/histidine kinase"/>
    <property type="match status" value="1"/>
</dbReference>
<evidence type="ECO:0000256" key="10">
    <source>
        <dbReference type="SAM" id="MobiDB-lite"/>
    </source>
</evidence>
<dbReference type="InterPro" id="IPR000014">
    <property type="entry name" value="PAS"/>
</dbReference>
<evidence type="ECO:0000313" key="16">
    <source>
        <dbReference type="EMBL" id="KAJ1960109.1"/>
    </source>
</evidence>
<dbReference type="CDD" id="cd00082">
    <property type="entry name" value="HisKA"/>
    <property type="match status" value="1"/>
</dbReference>
<dbReference type="InterPro" id="IPR036890">
    <property type="entry name" value="HATPase_C_sf"/>
</dbReference>
<feature type="compositionally biased region" description="Basic residues" evidence="10">
    <location>
        <begin position="1138"/>
        <end position="1147"/>
    </location>
</feature>
<keyword evidence="6" id="KW-0418">Kinase</keyword>
<dbReference type="Gene3D" id="3.30.450.350">
    <property type="entry name" value="CHASE domain"/>
    <property type="match status" value="1"/>
</dbReference>
<dbReference type="InterPro" id="IPR006189">
    <property type="entry name" value="CHASE_dom"/>
</dbReference>
<dbReference type="Pfam" id="PF00072">
    <property type="entry name" value="Response_reg"/>
    <property type="match status" value="1"/>
</dbReference>
<dbReference type="InterPro" id="IPR042240">
    <property type="entry name" value="CHASE_sf"/>
</dbReference>
<dbReference type="InterPro" id="IPR036097">
    <property type="entry name" value="HisK_dim/P_sf"/>
</dbReference>
<evidence type="ECO:0000259" key="14">
    <source>
        <dbReference type="PROSITE" id="PS50112"/>
    </source>
</evidence>
<keyword evidence="9" id="KW-0597">Phosphoprotein</keyword>
<dbReference type="PROSITE" id="PS50839">
    <property type="entry name" value="CHASE"/>
    <property type="match status" value="1"/>
</dbReference>
<feature type="modified residue" description="4-aspartylphosphate" evidence="9">
    <location>
        <position position="1255"/>
    </location>
</feature>
<name>A0A9W8E220_9FUNG</name>
<evidence type="ECO:0000256" key="2">
    <source>
        <dbReference type="ARBA" id="ARBA00004370"/>
    </source>
</evidence>
<evidence type="ECO:0000259" key="13">
    <source>
        <dbReference type="PROSITE" id="PS50110"/>
    </source>
</evidence>
<dbReference type="Pfam" id="PF03924">
    <property type="entry name" value="CHASE"/>
    <property type="match status" value="1"/>
</dbReference>
<evidence type="ECO:0000259" key="12">
    <source>
        <dbReference type="PROSITE" id="PS50109"/>
    </source>
</evidence>
<keyword evidence="17" id="KW-1185">Reference proteome</keyword>
<dbReference type="GO" id="GO:0000155">
    <property type="term" value="F:phosphorelay sensor kinase activity"/>
    <property type="evidence" value="ECO:0007669"/>
    <property type="project" value="InterPro"/>
</dbReference>
<keyword evidence="7 11" id="KW-1133">Transmembrane helix</keyword>
<dbReference type="CDD" id="cd17546">
    <property type="entry name" value="REC_hyHK_CKI1_RcsC-like"/>
    <property type="match status" value="1"/>
</dbReference>
<dbReference type="SUPFAM" id="SSF47384">
    <property type="entry name" value="Homodimeric domain of signal transducing histidine kinase"/>
    <property type="match status" value="1"/>
</dbReference>
<dbReference type="PROSITE" id="PS50112">
    <property type="entry name" value="PAS"/>
    <property type="match status" value="1"/>
</dbReference>
<gene>
    <name evidence="16" type="ORF">IWQ62_004354</name>
</gene>
<evidence type="ECO:0000259" key="15">
    <source>
        <dbReference type="PROSITE" id="PS50839"/>
    </source>
</evidence>
<feature type="region of interest" description="Disordered" evidence="10">
    <location>
        <begin position="1108"/>
        <end position="1166"/>
    </location>
</feature>
<dbReference type="InterPro" id="IPR001789">
    <property type="entry name" value="Sig_transdc_resp-reg_receiver"/>
</dbReference>
<dbReference type="NCBIfam" id="TIGR00229">
    <property type="entry name" value="sensory_box"/>
    <property type="match status" value="1"/>
</dbReference>
<evidence type="ECO:0000256" key="8">
    <source>
        <dbReference type="ARBA" id="ARBA00023136"/>
    </source>
</evidence>
<dbReference type="SMART" id="SM00448">
    <property type="entry name" value="REC"/>
    <property type="match status" value="1"/>
</dbReference>
<sequence length="1325" mass="146257">MGTFCRFWYSYKERWFSFWATFCQHVLPIIILLLTVAISIVVFFEFKERSEVRFREDFDWRCKERSSALVNDFQSALQDARGYAALLNSVKTVTPSVSNRFSYYTLAKSNLHGVSYSPIIKNNARKNFEESNGVSVTHFDGDSFETSGEADEYSPVLMTYPDEGNTPIGYDLFSSATRKATMKDAQFELSHVMSSPISLFKTVSNVTTPLPDLGYTVVYPVFDNDALRNDDSGTSSVIGFVSADYNIQKSFNESLADFQPGSIRTLIWDKDVEKGLIYDSYNPSKEVEWSDTFVNVNITILNRNWTIQGVASEEFISATVDTISVVFLVVLNLFGLTLAFILRILARNFFKARRTVQTQHVELGKSHAIKTLFSQQSQATLQAVADPLLALDCEGYIIGANSYVLTLTGYSRSELLGQGQGDISHRKIHIRDLLVSLDTDNFDEPCAFHHGAQSVRAGLLEVWVLRRDGSRFEAEANFSQVIGDTHPQCLQVVVFRDITESKADKRAILEAKQNAERASQSKGAFLAFLCHEIRNPAHVILGYAEMLRSTLGPSSTEVLEDLQCIETAAQFMGVVVSDVLDLTHMTETHQQNIQLHNDVDHFTSFVQRCVKLQQTLAQERQVKVDVQVDPRIPPYLVFDRYRLSQAVMKLIIYAIEDSTPRDTVFVSVELQSRMSGTGQVMVRFTIQVPGATFSSNNVNGSEGNLLDQPFDLEHNSLGAKFFSAGVSKTLALTIIRIMGGRLEMADREAGQGTQCFFDLEFDIPDASERDRFLSERTSQGSLRRQTLCDSDATSVVSPDISLRFRSLEDHFLPEHSTPFPVTGQDGNGPLLSPESGRRAEQPQLDGSFPNVALAQGPLSAMVLSGNNDHPGIPESIPCPRSTSDHTPYSSVNKVVPENDGIRARRTVQTGPADMTYDLDLDRPVWRMPQDYRDRVRQSLRRRSVWASVHHNSTELPTRVQTPGPSSRDLPNEVRRSIPCMVVPTITPSPEKALRSASASLSSLPNIDSHIRKEDFGKPSAGPSTLPFEEKSVTTPPQGISDAVITPHSGKGVPTCGTNLPSRSHTMSPSSLASTPCKESSALTVNTVNLQINTVTSKVDIAATPQTSTLTLKDTPSDTISSAASSQGSRVTTAQSARAKFKSLRKRAPASTNSSGGNSPSMTLPPPLVPPHLTGRRVLLVEDNLICQRVTAKMLKKNGFQVDIANHGKEAVEMAEDVLRQHTEQMNSPHPSSPLDTPTDTPGHTLVKEYACIVMDVVMPVMDGCEASRAIAALGYEGPIIALTANSIETERQRCLDAGMAAFVTKPVKEKDLIALVCTEIQRHKK</sequence>
<feature type="compositionally biased region" description="Polar residues" evidence="10">
    <location>
        <begin position="1108"/>
        <end position="1135"/>
    </location>
</feature>
<dbReference type="GO" id="GO:0016020">
    <property type="term" value="C:membrane"/>
    <property type="evidence" value="ECO:0007669"/>
    <property type="project" value="UniProtKB-SubCell"/>
</dbReference>
<keyword evidence="5 11" id="KW-0812">Transmembrane</keyword>
<evidence type="ECO:0000256" key="6">
    <source>
        <dbReference type="ARBA" id="ARBA00022777"/>
    </source>
</evidence>
<dbReference type="SMART" id="SM01079">
    <property type="entry name" value="CHASE"/>
    <property type="match status" value="1"/>
</dbReference>
<feature type="transmembrane region" description="Helical" evidence="11">
    <location>
        <begin position="325"/>
        <end position="346"/>
    </location>
</feature>
<dbReference type="CDD" id="cd00130">
    <property type="entry name" value="PAS"/>
    <property type="match status" value="1"/>
</dbReference>
<protein>
    <recommendedName>
        <fullName evidence="3">histidine kinase</fullName>
        <ecNumber evidence="3">2.7.13.3</ecNumber>
    </recommendedName>
</protein>
<dbReference type="Gene3D" id="3.30.450.20">
    <property type="entry name" value="PAS domain"/>
    <property type="match status" value="1"/>
</dbReference>
<evidence type="ECO:0000256" key="3">
    <source>
        <dbReference type="ARBA" id="ARBA00012438"/>
    </source>
</evidence>
<feature type="domain" description="Response regulatory" evidence="13">
    <location>
        <begin position="1176"/>
        <end position="1320"/>
    </location>
</feature>
<dbReference type="EC" id="2.7.13.3" evidence="3"/>
<dbReference type="InterPro" id="IPR005467">
    <property type="entry name" value="His_kinase_dom"/>
</dbReference>
<dbReference type="Gene3D" id="3.40.50.2300">
    <property type="match status" value="1"/>
</dbReference>
<dbReference type="PROSITE" id="PS50110">
    <property type="entry name" value="RESPONSE_REGULATORY"/>
    <property type="match status" value="1"/>
</dbReference>
<feature type="transmembrane region" description="Helical" evidence="11">
    <location>
        <begin position="16"/>
        <end position="44"/>
    </location>
</feature>
<dbReference type="InterPro" id="IPR035965">
    <property type="entry name" value="PAS-like_dom_sf"/>
</dbReference>
<comment type="catalytic activity">
    <reaction evidence="1">
        <text>ATP + protein L-histidine = ADP + protein N-phospho-L-histidine.</text>
        <dbReference type="EC" id="2.7.13.3"/>
    </reaction>
</comment>
<organism evidence="16 17">
    <name type="scientific">Dispira parvispora</name>
    <dbReference type="NCBI Taxonomy" id="1520584"/>
    <lineage>
        <taxon>Eukaryota</taxon>
        <taxon>Fungi</taxon>
        <taxon>Fungi incertae sedis</taxon>
        <taxon>Zoopagomycota</taxon>
        <taxon>Kickxellomycotina</taxon>
        <taxon>Dimargaritomycetes</taxon>
        <taxon>Dimargaritales</taxon>
        <taxon>Dimargaritaceae</taxon>
        <taxon>Dispira</taxon>
    </lineage>
</organism>
<dbReference type="OrthoDB" id="60033at2759"/>
<dbReference type="PROSITE" id="PS50109">
    <property type="entry name" value="HIS_KIN"/>
    <property type="match status" value="1"/>
</dbReference>
<keyword evidence="8 11" id="KW-0472">Membrane</keyword>
<feature type="domain" description="PAS" evidence="14">
    <location>
        <begin position="373"/>
        <end position="418"/>
    </location>
</feature>
<proteinExistence type="predicted"/>
<evidence type="ECO:0000256" key="5">
    <source>
        <dbReference type="ARBA" id="ARBA00022692"/>
    </source>
</evidence>
<comment type="subcellular location">
    <subcellularLocation>
        <location evidence="2">Membrane</location>
    </subcellularLocation>
</comment>
<keyword evidence="4" id="KW-0808">Transferase</keyword>
<evidence type="ECO:0000256" key="1">
    <source>
        <dbReference type="ARBA" id="ARBA00000085"/>
    </source>
</evidence>
<dbReference type="SMART" id="SM00388">
    <property type="entry name" value="HisKA"/>
    <property type="match status" value="1"/>
</dbReference>
<reference evidence="16" key="1">
    <citation type="submission" date="2022-07" db="EMBL/GenBank/DDBJ databases">
        <title>Phylogenomic reconstructions and comparative analyses of Kickxellomycotina fungi.</title>
        <authorList>
            <person name="Reynolds N.K."/>
            <person name="Stajich J.E."/>
            <person name="Barry K."/>
            <person name="Grigoriev I.V."/>
            <person name="Crous P."/>
            <person name="Smith M.E."/>
        </authorList>
    </citation>
    <scope>NUCLEOTIDE SEQUENCE</scope>
    <source>
        <strain evidence="16">RSA 1196</strain>
    </source>
</reference>
<feature type="domain" description="Histidine kinase" evidence="12">
    <location>
        <begin position="528"/>
        <end position="763"/>
    </location>
</feature>
<evidence type="ECO:0000256" key="9">
    <source>
        <dbReference type="PROSITE-ProRule" id="PRU00169"/>
    </source>
</evidence>
<accession>A0A9W8E220</accession>
<evidence type="ECO:0000256" key="11">
    <source>
        <dbReference type="SAM" id="Phobius"/>
    </source>
</evidence>
<dbReference type="EMBL" id="JANBPY010001419">
    <property type="protein sequence ID" value="KAJ1960109.1"/>
    <property type="molecule type" value="Genomic_DNA"/>
</dbReference>
<dbReference type="Gene3D" id="3.30.565.10">
    <property type="entry name" value="Histidine kinase-like ATPase, C-terminal domain"/>
    <property type="match status" value="1"/>
</dbReference>
<dbReference type="Pfam" id="PF13426">
    <property type="entry name" value="PAS_9"/>
    <property type="match status" value="1"/>
</dbReference>
<evidence type="ECO:0000313" key="17">
    <source>
        <dbReference type="Proteomes" id="UP001150925"/>
    </source>
</evidence>
<dbReference type="Pfam" id="PF00512">
    <property type="entry name" value="HisKA"/>
    <property type="match status" value="1"/>
</dbReference>
<dbReference type="SUPFAM" id="SSF52172">
    <property type="entry name" value="CheY-like"/>
    <property type="match status" value="1"/>
</dbReference>
<dbReference type="InterPro" id="IPR003661">
    <property type="entry name" value="HisK_dim/P_dom"/>
</dbReference>
<dbReference type="Gene3D" id="1.10.287.130">
    <property type="match status" value="1"/>
</dbReference>
<dbReference type="PANTHER" id="PTHR43047:SF72">
    <property type="entry name" value="OSMOSENSING HISTIDINE PROTEIN KINASE SLN1"/>
    <property type="match status" value="1"/>
</dbReference>
<evidence type="ECO:0000256" key="7">
    <source>
        <dbReference type="ARBA" id="ARBA00022989"/>
    </source>
</evidence>
<feature type="domain" description="CHASE" evidence="15">
    <location>
        <begin position="151"/>
        <end position="308"/>
    </location>
</feature>
<dbReference type="InterPro" id="IPR011006">
    <property type="entry name" value="CheY-like_superfamily"/>
</dbReference>
<dbReference type="Proteomes" id="UP001150925">
    <property type="component" value="Unassembled WGS sequence"/>
</dbReference>
<evidence type="ECO:0000256" key="4">
    <source>
        <dbReference type="ARBA" id="ARBA00022679"/>
    </source>
</evidence>
<dbReference type="SUPFAM" id="SSF55785">
    <property type="entry name" value="PYP-like sensor domain (PAS domain)"/>
    <property type="match status" value="1"/>
</dbReference>